<dbReference type="InterPro" id="IPR014867">
    <property type="entry name" value="Spore_coat_CotH_CotH2/3/7"/>
</dbReference>
<evidence type="ECO:0000256" key="1">
    <source>
        <dbReference type="SAM" id="Phobius"/>
    </source>
</evidence>
<evidence type="ECO:0008006" key="5">
    <source>
        <dbReference type="Google" id="ProtNLM"/>
    </source>
</evidence>
<feature type="transmembrane region" description="Helical" evidence="1">
    <location>
        <begin position="571"/>
        <end position="592"/>
    </location>
</feature>
<keyword evidence="4" id="KW-1185">Reference proteome</keyword>
<name>A0A1Y1XJD1_9FUNG</name>
<protein>
    <recommendedName>
        <fullName evidence="5">Coth-domain-containing protein</fullName>
    </recommendedName>
</protein>
<gene>
    <name evidence="3" type="ORF">BCR32DRAFT_290428</name>
</gene>
<feature type="chain" id="PRO_5011965651" description="Coth-domain-containing protein" evidence="2">
    <location>
        <begin position="21"/>
        <end position="593"/>
    </location>
</feature>
<dbReference type="STRING" id="1754192.A0A1Y1XJD1"/>
<dbReference type="AlphaFoldDB" id="A0A1Y1XJD1"/>
<keyword evidence="2" id="KW-0732">Signal</keyword>
<sequence length="593" mass="68457">MKIKIFGFTIVSTLLSIVNAKVYNFKAVSLSNNEYILGVKHDDVIDQMTPAAFPLFTAQIEADNISNYKYVVLDQTGQVVEEESIDREYSEDNSNLNEVYNRTTKQITIPELPKPFKTSYSLGSKNFVPFPNNEIWTIHAQCDEIYDEVKNTPFLEGNLRNDKESNCTLTIITAEDVYQYQGTTRLVGFGSRLYKKLSWVFKIKDDKKFFGRTALKVRSMSNDPTLMREKVLTDLYTAVGVPVQEGTYARVLINNDVWGLYEVVDTLNKKWIAAYVHNGDKKMVGTNYKLFSFHPSGPYAELKYLGDDPELYDPVNYTVDEVDSDDVEANKNSGKYYRLIQFTKKFGEWLEKYQDDSSDEAYEALEKFLDIESTLKMMVVETLSLVKDNFWVIMGNVALYYNKEKDYYQFLPYDFDDAMKGIKGPYLHDDYIQDCYTWADDVPNFEHYFTKGLLSNPRISERYNIILAKTVRDTFNLDTVSSHIDAYADLIREDVEWNFNAIDNLQTSYDGFVNHYTLNDFEDNLESGHLLVDTTIRTDDAPYGLKEFIDIRGNNCKAVTADVQIPEEDGAFSHSFSIFLLILTQILLFITLY</sequence>
<dbReference type="Pfam" id="PF08757">
    <property type="entry name" value="CotH"/>
    <property type="match status" value="1"/>
</dbReference>
<dbReference type="PANTHER" id="PTHR40050">
    <property type="entry name" value="INNER SPORE COAT PROTEIN H"/>
    <property type="match status" value="1"/>
</dbReference>
<keyword evidence="1" id="KW-0472">Membrane</keyword>
<keyword evidence="1" id="KW-0812">Transmembrane</keyword>
<proteinExistence type="predicted"/>
<dbReference type="PANTHER" id="PTHR40050:SF1">
    <property type="entry name" value="INNER SPORE COAT PROTEIN H"/>
    <property type="match status" value="1"/>
</dbReference>
<feature type="signal peptide" evidence="2">
    <location>
        <begin position="1"/>
        <end position="20"/>
    </location>
</feature>
<comment type="caution">
    <text evidence="3">The sequence shown here is derived from an EMBL/GenBank/DDBJ whole genome shotgun (WGS) entry which is preliminary data.</text>
</comment>
<reference evidence="3 4" key="2">
    <citation type="submission" date="2016-08" db="EMBL/GenBank/DDBJ databases">
        <title>Pervasive Adenine N6-methylation of Active Genes in Fungi.</title>
        <authorList>
            <consortium name="DOE Joint Genome Institute"/>
            <person name="Mondo S.J."/>
            <person name="Dannebaum R.O."/>
            <person name="Kuo R.C."/>
            <person name="Labutti K."/>
            <person name="Haridas S."/>
            <person name="Kuo A."/>
            <person name="Salamov A."/>
            <person name="Ahrendt S.R."/>
            <person name="Lipzen A."/>
            <person name="Sullivan W."/>
            <person name="Andreopoulos W.B."/>
            <person name="Clum A."/>
            <person name="Lindquist E."/>
            <person name="Daum C."/>
            <person name="Ramamoorthy G.K."/>
            <person name="Gryganskyi A."/>
            <person name="Culley D."/>
            <person name="Magnuson J.K."/>
            <person name="James T.Y."/>
            <person name="O'Malley M.A."/>
            <person name="Stajich J.E."/>
            <person name="Spatafora J.W."/>
            <person name="Visel A."/>
            <person name="Grigoriev I.V."/>
        </authorList>
    </citation>
    <scope>NUCLEOTIDE SEQUENCE [LARGE SCALE GENOMIC DNA]</scope>
    <source>
        <strain evidence="3 4">S4</strain>
    </source>
</reference>
<accession>A0A1Y1XJD1</accession>
<dbReference type="OrthoDB" id="10267127at2759"/>
<organism evidence="3 4">
    <name type="scientific">Anaeromyces robustus</name>
    <dbReference type="NCBI Taxonomy" id="1754192"/>
    <lineage>
        <taxon>Eukaryota</taxon>
        <taxon>Fungi</taxon>
        <taxon>Fungi incertae sedis</taxon>
        <taxon>Chytridiomycota</taxon>
        <taxon>Chytridiomycota incertae sedis</taxon>
        <taxon>Neocallimastigomycetes</taxon>
        <taxon>Neocallimastigales</taxon>
        <taxon>Neocallimastigaceae</taxon>
        <taxon>Anaeromyces</taxon>
    </lineage>
</organism>
<evidence type="ECO:0000313" key="4">
    <source>
        <dbReference type="Proteomes" id="UP000193944"/>
    </source>
</evidence>
<dbReference type="EMBL" id="MCFG01000029">
    <property type="protein sequence ID" value="ORX85861.1"/>
    <property type="molecule type" value="Genomic_DNA"/>
</dbReference>
<evidence type="ECO:0000313" key="3">
    <source>
        <dbReference type="EMBL" id="ORX85861.1"/>
    </source>
</evidence>
<dbReference type="Proteomes" id="UP000193944">
    <property type="component" value="Unassembled WGS sequence"/>
</dbReference>
<keyword evidence="1" id="KW-1133">Transmembrane helix</keyword>
<reference evidence="3 4" key="1">
    <citation type="submission" date="2016-08" db="EMBL/GenBank/DDBJ databases">
        <title>A Parts List for Fungal Cellulosomes Revealed by Comparative Genomics.</title>
        <authorList>
            <consortium name="DOE Joint Genome Institute"/>
            <person name="Haitjema C.H."/>
            <person name="Gilmore S.P."/>
            <person name="Henske J.K."/>
            <person name="Solomon K.V."/>
            <person name="De Groot R."/>
            <person name="Kuo A."/>
            <person name="Mondo S.J."/>
            <person name="Salamov A.A."/>
            <person name="Labutti K."/>
            <person name="Zhao Z."/>
            <person name="Chiniquy J."/>
            <person name="Barry K."/>
            <person name="Brewer H.M."/>
            <person name="Purvine S.O."/>
            <person name="Wright A.T."/>
            <person name="Boxma B."/>
            <person name="Van Alen T."/>
            <person name="Hackstein J.H."/>
            <person name="Baker S.E."/>
            <person name="Grigoriev I.V."/>
            <person name="O'Malley M.A."/>
        </authorList>
    </citation>
    <scope>NUCLEOTIDE SEQUENCE [LARGE SCALE GENOMIC DNA]</scope>
    <source>
        <strain evidence="3 4">S4</strain>
    </source>
</reference>
<evidence type="ECO:0000256" key="2">
    <source>
        <dbReference type="SAM" id="SignalP"/>
    </source>
</evidence>